<dbReference type="Gene3D" id="3.40.1280.10">
    <property type="match status" value="1"/>
</dbReference>
<accession>A0A1M7I1E0</accession>
<keyword evidence="5" id="KW-1185">Reference proteome</keyword>
<dbReference type="InterPro" id="IPR029026">
    <property type="entry name" value="tRNA_m1G_MTases_N"/>
</dbReference>
<gene>
    <name evidence="4" type="ORF">SAMN05443668_101354</name>
</gene>
<evidence type="ECO:0000256" key="1">
    <source>
        <dbReference type="ARBA" id="ARBA00022603"/>
    </source>
</evidence>
<dbReference type="InterPro" id="IPR029028">
    <property type="entry name" value="Alpha/beta_knot_MTases"/>
</dbReference>
<name>A0A1M7I1E0_9ACTN</name>
<dbReference type="PANTHER" id="PTHR46429:SF1">
    <property type="entry name" value="23S RRNA (GUANOSINE-2'-O-)-METHYLTRANSFERASE RLMB"/>
    <property type="match status" value="1"/>
</dbReference>
<dbReference type="GO" id="GO:0008173">
    <property type="term" value="F:RNA methyltransferase activity"/>
    <property type="evidence" value="ECO:0007669"/>
    <property type="project" value="InterPro"/>
</dbReference>
<evidence type="ECO:0000313" key="5">
    <source>
        <dbReference type="Proteomes" id="UP000184440"/>
    </source>
</evidence>
<dbReference type="GO" id="GO:0005829">
    <property type="term" value="C:cytosol"/>
    <property type="evidence" value="ECO:0007669"/>
    <property type="project" value="TreeGrafter"/>
</dbReference>
<evidence type="ECO:0000256" key="2">
    <source>
        <dbReference type="ARBA" id="ARBA00022679"/>
    </source>
</evidence>
<dbReference type="GO" id="GO:0003723">
    <property type="term" value="F:RNA binding"/>
    <property type="evidence" value="ECO:0007669"/>
    <property type="project" value="InterPro"/>
</dbReference>
<dbReference type="EMBL" id="FRCS01000001">
    <property type="protein sequence ID" value="SHM34393.1"/>
    <property type="molecule type" value="Genomic_DNA"/>
</dbReference>
<keyword evidence="2 4" id="KW-0808">Transferase</keyword>
<evidence type="ECO:0000259" key="3">
    <source>
        <dbReference type="Pfam" id="PF00588"/>
    </source>
</evidence>
<dbReference type="Pfam" id="PF00588">
    <property type="entry name" value="SpoU_methylase"/>
    <property type="match status" value="1"/>
</dbReference>
<dbReference type="RefSeq" id="WP_218617228.1">
    <property type="nucleotide sequence ID" value="NZ_FRCS01000001.1"/>
</dbReference>
<sequence>MIHQLRGTELKRLHRTWRRRSDSRLALLLDDVGNPYNVGSITRSAAAFGVDHVYLSGSSVSPRAPKAAKTALGTERYLRWSEHPTITDAIAAARGDGYRVVGVELADPAVPLADLDLAADVCLVLGHEERGISATGLTECDTIGYVPLIGRVGSLNVATAAAIACYEVRRQGWAADDGHGYADEEGDDVG</sequence>
<dbReference type="STRING" id="134849.SAMN05443668_101354"/>
<dbReference type="GO" id="GO:0006396">
    <property type="term" value="P:RNA processing"/>
    <property type="evidence" value="ECO:0007669"/>
    <property type="project" value="InterPro"/>
</dbReference>
<keyword evidence="1 4" id="KW-0489">Methyltransferase</keyword>
<dbReference type="InterPro" id="IPR001537">
    <property type="entry name" value="SpoU_MeTrfase"/>
</dbReference>
<dbReference type="SUPFAM" id="SSF75217">
    <property type="entry name" value="alpha/beta knot"/>
    <property type="match status" value="1"/>
</dbReference>
<feature type="domain" description="tRNA/rRNA methyltransferase SpoU type" evidence="3">
    <location>
        <begin position="25"/>
        <end position="166"/>
    </location>
</feature>
<organism evidence="4 5">
    <name type="scientific">Cryptosporangium aurantiacum</name>
    <dbReference type="NCBI Taxonomy" id="134849"/>
    <lineage>
        <taxon>Bacteria</taxon>
        <taxon>Bacillati</taxon>
        <taxon>Actinomycetota</taxon>
        <taxon>Actinomycetes</taxon>
        <taxon>Cryptosporangiales</taxon>
        <taxon>Cryptosporangiaceae</taxon>
        <taxon>Cryptosporangium</taxon>
    </lineage>
</organism>
<reference evidence="4 5" key="1">
    <citation type="submission" date="2016-11" db="EMBL/GenBank/DDBJ databases">
        <authorList>
            <person name="Jaros S."/>
            <person name="Januszkiewicz K."/>
            <person name="Wedrychowicz H."/>
        </authorList>
    </citation>
    <scope>NUCLEOTIDE SEQUENCE [LARGE SCALE GENOMIC DNA]</scope>
    <source>
        <strain evidence="4 5">DSM 46144</strain>
    </source>
</reference>
<dbReference type="AlphaFoldDB" id="A0A1M7I1E0"/>
<proteinExistence type="predicted"/>
<dbReference type="PANTHER" id="PTHR46429">
    <property type="entry name" value="23S RRNA (GUANOSINE-2'-O-)-METHYLTRANSFERASE RLMB"/>
    <property type="match status" value="1"/>
</dbReference>
<dbReference type="GO" id="GO:0032259">
    <property type="term" value="P:methylation"/>
    <property type="evidence" value="ECO:0007669"/>
    <property type="project" value="UniProtKB-KW"/>
</dbReference>
<dbReference type="Proteomes" id="UP000184440">
    <property type="component" value="Unassembled WGS sequence"/>
</dbReference>
<protein>
    <submittedName>
        <fullName evidence="4">tRNA (Guanosine-2'-O-)-methyltransferase</fullName>
    </submittedName>
</protein>
<dbReference type="InterPro" id="IPR004441">
    <property type="entry name" value="rRNA_MeTrfase_TrmH"/>
</dbReference>
<evidence type="ECO:0000313" key="4">
    <source>
        <dbReference type="EMBL" id="SHM34393.1"/>
    </source>
</evidence>